<evidence type="ECO:0000256" key="3">
    <source>
        <dbReference type="ARBA" id="ARBA00022989"/>
    </source>
</evidence>
<evidence type="ECO:0000256" key="1">
    <source>
        <dbReference type="ARBA" id="ARBA00004141"/>
    </source>
</evidence>
<sequence length="98" mass="11037">MNPGQLALLRSTICVVLTTHFSVQVMSKHLLCWKKAEEQKAILLIVLKAPIYAVDSYAGLLDLRGRKAFFMFLESIKESCEELVRLLDQDGHNLCSSV</sequence>
<reference evidence="5 6" key="1">
    <citation type="journal article" date="2020" name="Nat. Commun.">
        <title>Genome of Tripterygium wilfordii and identification of cytochrome P450 involved in triptolide biosynthesis.</title>
        <authorList>
            <person name="Tu L."/>
            <person name="Su P."/>
            <person name="Zhang Z."/>
            <person name="Gao L."/>
            <person name="Wang J."/>
            <person name="Hu T."/>
            <person name="Zhou J."/>
            <person name="Zhang Y."/>
            <person name="Zhao Y."/>
            <person name="Liu Y."/>
            <person name="Song Y."/>
            <person name="Tong Y."/>
            <person name="Lu Y."/>
            <person name="Yang J."/>
            <person name="Xu C."/>
            <person name="Jia M."/>
            <person name="Peters R.J."/>
            <person name="Huang L."/>
            <person name="Gao W."/>
        </authorList>
    </citation>
    <scope>NUCLEOTIDE SEQUENCE [LARGE SCALE GENOMIC DNA]</scope>
    <source>
        <strain evidence="6">cv. XIE 37</strain>
        <tissue evidence="5">Leaf</tissue>
    </source>
</reference>
<dbReference type="AlphaFoldDB" id="A0A7J7C331"/>
<dbReference type="Proteomes" id="UP000593562">
    <property type="component" value="Unassembled WGS sequence"/>
</dbReference>
<evidence type="ECO:0000313" key="5">
    <source>
        <dbReference type="EMBL" id="KAF5728335.1"/>
    </source>
</evidence>
<gene>
    <name evidence="5" type="ORF">HS088_TW21G00482</name>
</gene>
<organism evidence="5 6">
    <name type="scientific">Tripterygium wilfordii</name>
    <name type="common">Thunder God vine</name>
    <dbReference type="NCBI Taxonomy" id="458696"/>
    <lineage>
        <taxon>Eukaryota</taxon>
        <taxon>Viridiplantae</taxon>
        <taxon>Streptophyta</taxon>
        <taxon>Embryophyta</taxon>
        <taxon>Tracheophyta</taxon>
        <taxon>Spermatophyta</taxon>
        <taxon>Magnoliopsida</taxon>
        <taxon>eudicotyledons</taxon>
        <taxon>Gunneridae</taxon>
        <taxon>Pentapetalae</taxon>
        <taxon>rosids</taxon>
        <taxon>fabids</taxon>
        <taxon>Celastrales</taxon>
        <taxon>Celastraceae</taxon>
        <taxon>Tripterygium</taxon>
    </lineage>
</organism>
<keyword evidence="6" id="KW-1185">Reference proteome</keyword>
<keyword evidence="4" id="KW-0472">Membrane</keyword>
<evidence type="ECO:0000313" key="6">
    <source>
        <dbReference type="Proteomes" id="UP000593562"/>
    </source>
</evidence>
<dbReference type="InterPro" id="IPR005178">
    <property type="entry name" value="Ostalpha/TMEM184C"/>
</dbReference>
<keyword evidence="3" id="KW-1133">Transmembrane helix</keyword>
<proteinExistence type="predicted"/>
<protein>
    <submittedName>
        <fullName evidence="5">Transmembrane protein</fullName>
    </submittedName>
</protein>
<comment type="caution">
    <text evidence="5">The sequence shown here is derived from an EMBL/GenBank/DDBJ whole genome shotgun (WGS) entry which is preliminary data.</text>
</comment>
<evidence type="ECO:0000256" key="4">
    <source>
        <dbReference type="ARBA" id="ARBA00023136"/>
    </source>
</evidence>
<accession>A0A7J7C331</accession>
<dbReference type="InParanoid" id="A0A7J7C331"/>
<dbReference type="PANTHER" id="PTHR23423">
    <property type="entry name" value="ORGANIC SOLUTE TRANSPORTER-RELATED"/>
    <property type="match status" value="1"/>
</dbReference>
<evidence type="ECO:0000256" key="2">
    <source>
        <dbReference type="ARBA" id="ARBA00022692"/>
    </source>
</evidence>
<dbReference type="Pfam" id="PF03619">
    <property type="entry name" value="Solute_trans_a"/>
    <property type="match status" value="1"/>
</dbReference>
<dbReference type="GO" id="GO:0016020">
    <property type="term" value="C:membrane"/>
    <property type="evidence" value="ECO:0007669"/>
    <property type="project" value="UniProtKB-SubCell"/>
</dbReference>
<comment type="subcellular location">
    <subcellularLocation>
        <location evidence="1">Membrane</location>
        <topology evidence="1">Multi-pass membrane protein</topology>
    </subcellularLocation>
</comment>
<keyword evidence="2 5" id="KW-0812">Transmembrane</keyword>
<name>A0A7J7C331_TRIWF</name>
<dbReference type="EMBL" id="JAAARO010000021">
    <property type="protein sequence ID" value="KAF5728335.1"/>
    <property type="molecule type" value="Genomic_DNA"/>
</dbReference>